<sequence>MPPYSDLLQNAFGGIAEPPPTILPDELELQAIWFAGGFGRDFTTTDGQTVRIQQFGGWNRSAGPDFLHAAIDLQGKLHHGAIELDPDGNDWELHGHGADPAYSSVVLHVSFRAHRAETFIRDVHHRAIPQVVLSPAEIHHALQTPRRATAIARPGRCVHPLAQLPPDSLKTLLEQASDHRSQQKAARFLRIAEAHGRDAALFQVTAETLGYRANALPMRLLAQRAPLAALRELAEPDAVLFGIAGFLSPELHEIAPPDTRQHLRRHWESWWRHRGVWENFRPLPWTFTGQRPANHPHRRVAALAMLVRNWTSYRRRALARPFCPAAVIHFLGSLQDPFWSHRHTLSSKASRQPIALFGSTRAKELLANHLIPLARHEDPAFTYEDYLKLPAGAKNEHVRRCAIRLFGGEDLAQPYLQKAAHHQALLQIYRDFCLEDLSDCLRCPFPEQLSQWR</sequence>
<comment type="caution">
    <text evidence="1">The sequence shown here is derived from an EMBL/GenBank/DDBJ whole genome shotgun (WGS) entry which is preliminary data.</text>
</comment>
<dbReference type="EMBL" id="JACHFD010000030">
    <property type="protein sequence ID" value="MBB5353622.1"/>
    <property type="molecule type" value="Genomic_DNA"/>
</dbReference>
<organism evidence="1 2">
    <name type="scientific">Haloferula luteola</name>
    <dbReference type="NCBI Taxonomy" id="595692"/>
    <lineage>
        <taxon>Bacteria</taxon>
        <taxon>Pseudomonadati</taxon>
        <taxon>Verrucomicrobiota</taxon>
        <taxon>Verrucomicrobiia</taxon>
        <taxon>Verrucomicrobiales</taxon>
        <taxon>Verrucomicrobiaceae</taxon>
        <taxon>Haloferula</taxon>
    </lineage>
</organism>
<proteinExistence type="predicted"/>
<dbReference type="RefSeq" id="WP_184021761.1">
    <property type="nucleotide sequence ID" value="NZ_JACHFD010000030.1"/>
</dbReference>
<dbReference type="Pfam" id="PF11013">
    <property type="entry name" value="DUF2851"/>
    <property type="match status" value="1"/>
</dbReference>
<evidence type="ECO:0000313" key="1">
    <source>
        <dbReference type="EMBL" id="MBB5353622.1"/>
    </source>
</evidence>
<gene>
    <name evidence="1" type="ORF">HNR46_003883</name>
</gene>
<protein>
    <recommendedName>
        <fullName evidence="3">DUF2851 family protein</fullName>
    </recommendedName>
</protein>
<name>A0A840V6M9_9BACT</name>
<dbReference type="InterPro" id="IPR021272">
    <property type="entry name" value="DUF2851"/>
</dbReference>
<evidence type="ECO:0008006" key="3">
    <source>
        <dbReference type="Google" id="ProtNLM"/>
    </source>
</evidence>
<reference evidence="1 2" key="1">
    <citation type="submission" date="2020-08" db="EMBL/GenBank/DDBJ databases">
        <title>Genomic Encyclopedia of Type Strains, Phase IV (KMG-IV): sequencing the most valuable type-strain genomes for metagenomic binning, comparative biology and taxonomic classification.</title>
        <authorList>
            <person name="Goeker M."/>
        </authorList>
    </citation>
    <scope>NUCLEOTIDE SEQUENCE [LARGE SCALE GENOMIC DNA]</scope>
    <source>
        <strain evidence="1 2">YC6886</strain>
    </source>
</reference>
<accession>A0A840V6M9</accession>
<keyword evidence="2" id="KW-1185">Reference proteome</keyword>
<dbReference type="AlphaFoldDB" id="A0A840V6M9"/>
<evidence type="ECO:0000313" key="2">
    <source>
        <dbReference type="Proteomes" id="UP000557717"/>
    </source>
</evidence>
<dbReference type="Proteomes" id="UP000557717">
    <property type="component" value="Unassembled WGS sequence"/>
</dbReference>